<evidence type="ECO:0000256" key="1">
    <source>
        <dbReference type="ARBA" id="ARBA00004141"/>
    </source>
</evidence>
<keyword evidence="3 12" id="KW-0813">Transport</keyword>
<dbReference type="PANTHER" id="PTHR30540">
    <property type="entry name" value="OSMOTIC STRESS POTASSIUM TRANSPORTER"/>
    <property type="match status" value="1"/>
</dbReference>
<evidence type="ECO:0000256" key="8">
    <source>
        <dbReference type="ARBA" id="ARBA00022958"/>
    </source>
</evidence>
<comment type="subcellular location">
    <subcellularLocation>
        <location evidence="12">Cell membrane</location>
        <topology evidence="12">Multi-pass membrane protein</topology>
    </subcellularLocation>
    <subcellularLocation>
        <location evidence="1">Membrane</location>
        <topology evidence="1">Multi-pass membrane protein</topology>
    </subcellularLocation>
</comment>
<evidence type="ECO:0000256" key="6">
    <source>
        <dbReference type="ARBA" id="ARBA00022692"/>
    </source>
</evidence>
<feature type="transmembrane region" description="Helical" evidence="12">
    <location>
        <begin position="334"/>
        <end position="355"/>
    </location>
</feature>
<feature type="transmembrane region" description="Helical" evidence="12">
    <location>
        <begin position="166"/>
        <end position="186"/>
    </location>
</feature>
<dbReference type="OrthoDB" id="9805577at2"/>
<feature type="transmembrane region" description="Helical" evidence="12">
    <location>
        <begin position="136"/>
        <end position="154"/>
    </location>
</feature>
<keyword evidence="11 12" id="KW-0472">Membrane</keyword>
<comment type="catalytic activity">
    <reaction evidence="12">
        <text>K(+)(in) + H(+)(in) = K(+)(out) + H(+)(out)</text>
        <dbReference type="Rhea" id="RHEA:28490"/>
        <dbReference type="ChEBI" id="CHEBI:15378"/>
        <dbReference type="ChEBI" id="CHEBI:29103"/>
    </reaction>
</comment>
<feature type="domain" description="K+ potassium transporter integral membrane" evidence="13">
    <location>
        <begin position="11"/>
        <end position="453"/>
    </location>
</feature>
<dbReference type="PANTHER" id="PTHR30540:SF79">
    <property type="entry name" value="LOW AFFINITY POTASSIUM TRANSPORT SYSTEM PROTEIN KUP"/>
    <property type="match status" value="1"/>
</dbReference>
<feature type="transmembrane region" description="Helical" evidence="12">
    <location>
        <begin position="394"/>
        <end position="414"/>
    </location>
</feature>
<keyword evidence="7 12" id="KW-0769">Symport</keyword>
<dbReference type="GO" id="GO:0015079">
    <property type="term" value="F:potassium ion transmembrane transporter activity"/>
    <property type="evidence" value="ECO:0007669"/>
    <property type="project" value="UniProtKB-UniRule"/>
</dbReference>
<comment type="similarity">
    <text evidence="2 12">Belongs to the HAK/KUP transporter (TC 2.A.72) family.</text>
</comment>
<evidence type="ECO:0000256" key="4">
    <source>
        <dbReference type="ARBA" id="ARBA00022475"/>
    </source>
</evidence>
<feature type="transmembrane region" description="Helical" evidence="12">
    <location>
        <begin position="420"/>
        <end position="438"/>
    </location>
</feature>
<gene>
    <name evidence="15" type="primary">trkD</name>
    <name evidence="12" type="synonym">kup</name>
    <name evidence="15" type="ORF">BWD09_01895</name>
</gene>
<keyword evidence="10 12" id="KW-0406">Ion transport</keyword>
<evidence type="ECO:0000256" key="9">
    <source>
        <dbReference type="ARBA" id="ARBA00022989"/>
    </source>
</evidence>
<dbReference type="InterPro" id="IPR053951">
    <property type="entry name" value="K_trans_N"/>
</dbReference>
<keyword evidence="9 12" id="KW-1133">Transmembrane helix</keyword>
<dbReference type="AlphaFoldDB" id="A0A1X3DFI0"/>
<dbReference type="InterPro" id="IPR023051">
    <property type="entry name" value="Kup"/>
</dbReference>
<name>A0A1X3DFI0_9NEIS</name>
<dbReference type="InterPro" id="IPR053952">
    <property type="entry name" value="K_trans_C"/>
</dbReference>
<feature type="transmembrane region" description="Helical" evidence="12">
    <location>
        <begin position="206"/>
        <end position="230"/>
    </location>
</feature>
<keyword evidence="16" id="KW-1185">Reference proteome</keyword>
<keyword evidence="4 12" id="KW-1003">Cell membrane</keyword>
<keyword evidence="6 12" id="KW-0812">Transmembrane</keyword>
<feature type="domain" description="K+ potassium transporter C-terminal" evidence="14">
    <location>
        <begin position="471"/>
        <end position="621"/>
    </location>
</feature>
<feature type="transmembrane region" description="Helical" evidence="12">
    <location>
        <begin position="44"/>
        <end position="67"/>
    </location>
</feature>
<evidence type="ECO:0000256" key="12">
    <source>
        <dbReference type="HAMAP-Rule" id="MF_01522"/>
    </source>
</evidence>
<reference evidence="16" key="1">
    <citation type="submission" date="2017-01" db="EMBL/GenBank/DDBJ databases">
        <authorList>
            <person name="Wolfgang W.J."/>
            <person name="Cole J."/>
            <person name="Wroblewski D."/>
            <person name="Mcginnis J."/>
            <person name="Musser K.A."/>
        </authorList>
    </citation>
    <scope>NUCLEOTIDE SEQUENCE [LARGE SCALE GENOMIC DNA]</scope>
    <source>
        <strain evidence="16">DSM 19151</strain>
    </source>
</reference>
<keyword evidence="8 12" id="KW-0630">Potassium</keyword>
<feature type="transmembrane region" description="Helical" evidence="12">
    <location>
        <begin position="242"/>
        <end position="264"/>
    </location>
</feature>
<evidence type="ECO:0000256" key="11">
    <source>
        <dbReference type="ARBA" id="ARBA00023136"/>
    </source>
</evidence>
<organism evidence="15 16">
    <name type="scientific">Neisseria dentiae</name>
    <dbReference type="NCBI Taxonomy" id="194197"/>
    <lineage>
        <taxon>Bacteria</taxon>
        <taxon>Pseudomonadati</taxon>
        <taxon>Pseudomonadota</taxon>
        <taxon>Betaproteobacteria</taxon>
        <taxon>Neisseriales</taxon>
        <taxon>Neisseriaceae</taxon>
        <taxon>Neisseria</taxon>
    </lineage>
</organism>
<comment type="caution">
    <text evidence="15">The sequence shown here is derived from an EMBL/GenBank/DDBJ whole genome shotgun (WGS) entry which is preliminary data.</text>
</comment>
<feature type="transmembrane region" description="Helical" evidence="12">
    <location>
        <begin position="361"/>
        <end position="382"/>
    </location>
</feature>
<comment type="function">
    <text evidence="12">Transport of potassium into the cell. Likely operates as a K(+):H(+) symporter.</text>
</comment>
<dbReference type="RefSeq" id="WP_085365045.1">
    <property type="nucleotide sequence ID" value="NZ_CAUJPZ010000001.1"/>
</dbReference>
<dbReference type="GO" id="GO:0015293">
    <property type="term" value="F:symporter activity"/>
    <property type="evidence" value="ECO:0007669"/>
    <property type="project" value="UniProtKB-UniRule"/>
</dbReference>
<evidence type="ECO:0000313" key="15">
    <source>
        <dbReference type="EMBL" id="OSI18545.1"/>
    </source>
</evidence>
<dbReference type="GO" id="GO:0005886">
    <property type="term" value="C:plasma membrane"/>
    <property type="evidence" value="ECO:0007669"/>
    <property type="project" value="UniProtKB-SubCell"/>
</dbReference>
<accession>A0A1X3DFI0</accession>
<dbReference type="Pfam" id="PF02705">
    <property type="entry name" value="K_trans"/>
    <property type="match status" value="1"/>
</dbReference>
<sequence length="622" mass="67701">MQHKPSSAAAVLAALGIVYGDIGTSPLYTLKESFAASHIGVGETGVLGFVSLILWALILVVTLKYVLFILHADNKGEGGVVVLMQLAARHLQGRYAKLVLFVGLGGTALFFGDAVITPAVSVLSAMEGLSVANPALSGWIMPLALGVIIGLFAIQKHGSSRIGALFGPVMLVWFSVLAVTGIYQIVQHPAVLKALNPYYGFYFATHHGWGGFVSLGAVVLAVTGAEALYADMGHFGRHPIQTAWLGLVLPSLALNYAGQGALLLRRPDAIENPFFLSVPEWGLVPLIILATAATVIASQAVISGAYSLIRQAIQLGFSPRMQIRHTSDTEIGQIYVPAVNWMLLAAVITVVLAFHSSGNLAAAYGIAATGTMILTTLLFAVVMWKNWRWPKAAVLALTAVFLTFDLTFFTSNLLKIPAGGWFPVLVALLLVFTFSTWFRGRLLMQRRQSNHGLALLPLLDNLLAYPPQTVPGNAVFMVSHADSVPQALLHNLKHNKVLHERNFLLTVRTGEVPYVAENERLTITELNPRFTRITADYGFKESPGMGNIMKAARLQGCELALMETSFFLSRDSLHIAGRTPEGHMNRWRSRFFKWLYKNSTPVTDYYRIPGNRVVEMGSQLDL</sequence>
<dbReference type="Proteomes" id="UP000193118">
    <property type="component" value="Unassembled WGS sequence"/>
</dbReference>
<dbReference type="HAMAP" id="MF_01522">
    <property type="entry name" value="Kup"/>
    <property type="match status" value="1"/>
</dbReference>
<evidence type="ECO:0000313" key="16">
    <source>
        <dbReference type="Proteomes" id="UP000193118"/>
    </source>
</evidence>
<evidence type="ECO:0000256" key="10">
    <source>
        <dbReference type="ARBA" id="ARBA00023065"/>
    </source>
</evidence>
<keyword evidence="5 12" id="KW-0633">Potassium transport</keyword>
<evidence type="ECO:0000259" key="14">
    <source>
        <dbReference type="Pfam" id="PF22776"/>
    </source>
</evidence>
<protein>
    <recommendedName>
        <fullName evidence="12">Probable potassium transport system protein Kup</fullName>
    </recommendedName>
</protein>
<feature type="transmembrane region" description="Helical" evidence="12">
    <location>
        <begin position="284"/>
        <end position="313"/>
    </location>
</feature>
<evidence type="ECO:0000259" key="13">
    <source>
        <dbReference type="Pfam" id="PF02705"/>
    </source>
</evidence>
<evidence type="ECO:0000256" key="5">
    <source>
        <dbReference type="ARBA" id="ARBA00022538"/>
    </source>
</evidence>
<proteinExistence type="inferred from homology"/>
<dbReference type="InterPro" id="IPR003855">
    <property type="entry name" value="K+_transporter"/>
</dbReference>
<evidence type="ECO:0000256" key="3">
    <source>
        <dbReference type="ARBA" id="ARBA00022448"/>
    </source>
</evidence>
<evidence type="ECO:0000256" key="2">
    <source>
        <dbReference type="ARBA" id="ARBA00007019"/>
    </source>
</evidence>
<feature type="transmembrane region" description="Helical" evidence="12">
    <location>
        <begin position="98"/>
        <end position="116"/>
    </location>
</feature>
<evidence type="ECO:0000256" key="7">
    <source>
        <dbReference type="ARBA" id="ARBA00022847"/>
    </source>
</evidence>
<dbReference type="EMBL" id="MTBO01000002">
    <property type="protein sequence ID" value="OSI18545.1"/>
    <property type="molecule type" value="Genomic_DNA"/>
</dbReference>
<dbReference type="Pfam" id="PF22776">
    <property type="entry name" value="K_trans_C"/>
    <property type="match status" value="1"/>
</dbReference>
<dbReference type="GeneID" id="94579884"/>